<name>A0A8H7CXT5_9AGAR</name>
<protein>
    <submittedName>
        <fullName evidence="1">Uncharacterized protein</fullName>
    </submittedName>
</protein>
<accession>A0A8H7CXT5</accession>
<dbReference type="Proteomes" id="UP000620124">
    <property type="component" value="Unassembled WGS sequence"/>
</dbReference>
<dbReference type="AlphaFoldDB" id="A0A8H7CXT5"/>
<proteinExistence type="predicted"/>
<comment type="caution">
    <text evidence="1">The sequence shown here is derived from an EMBL/GenBank/DDBJ whole genome shotgun (WGS) entry which is preliminary data.</text>
</comment>
<keyword evidence="2" id="KW-1185">Reference proteome</keyword>
<reference evidence="1" key="1">
    <citation type="submission" date="2020-05" db="EMBL/GenBank/DDBJ databases">
        <title>Mycena genomes resolve the evolution of fungal bioluminescence.</title>
        <authorList>
            <person name="Tsai I.J."/>
        </authorList>
    </citation>
    <scope>NUCLEOTIDE SEQUENCE</scope>
    <source>
        <strain evidence="1">CCC161011</strain>
    </source>
</reference>
<dbReference type="OrthoDB" id="3256331at2759"/>
<dbReference type="EMBL" id="JACAZI010000008">
    <property type="protein sequence ID" value="KAF7354250.1"/>
    <property type="molecule type" value="Genomic_DNA"/>
</dbReference>
<gene>
    <name evidence="1" type="ORF">MVEN_01113000</name>
</gene>
<organism evidence="1 2">
    <name type="scientific">Mycena venus</name>
    <dbReference type="NCBI Taxonomy" id="2733690"/>
    <lineage>
        <taxon>Eukaryota</taxon>
        <taxon>Fungi</taxon>
        <taxon>Dikarya</taxon>
        <taxon>Basidiomycota</taxon>
        <taxon>Agaricomycotina</taxon>
        <taxon>Agaricomycetes</taxon>
        <taxon>Agaricomycetidae</taxon>
        <taxon>Agaricales</taxon>
        <taxon>Marasmiineae</taxon>
        <taxon>Mycenaceae</taxon>
        <taxon>Mycena</taxon>
    </lineage>
</organism>
<sequence length="146" mass="16067">MESSNETCLFFEKNSLSATTIALNNVPTYKVSTNLQGSTTKVRSAATNVLIAHMDAGKSLRISKWLERTTLADGTAFTLRIADGEFFLRSHHVHRLAFYGTDQASITAHWNKLPSGSPPLTLIVSPGLERSHAQIIAAFIYSEQKM</sequence>
<evidence type="ECO:0000313" key="2">
    <source>
        <dbReference type="Proteomes" id="UP000620124"/>
    </source>
</evidence>
<evidence type="ECO:0000313" key="1">
    <source>
        <dbReference type="EMBL" id="KAF7354250.1"/>
    </source>
</evidence>